<protein>
    <submittedName>
        <fullName evidence="4">NIPSNAP family protein</fullName>
    </submittedName>
</protein>
<accession>A0AAU8MW51</accession>
<proteinExistence type="predicted"/>
<feature type="signal peptide" evidence="1">
    <location>
        <begin position="1"/>
        <end position="25"/>
    </location>
</feature>
<dbReference type="SUPFAM" id="SSF54909">
    <property type="entry name" value="Dimeric alpha+beta barrel"/>
    <property type="match status" value="1"/>
</dbReference>
<evidence type="ECO:0000313" key="4">
    <source>
        <dbReference type="EMBL" id="XCO75935.1"/>
    </source>
</evidence>
<dbReference type="Gene3D" id="3.30.70.100">
    <property type="match status" value="1"/>
</dbReference>
<dbReference type="Proteomes" id="UP001387215">
    <property type="component" value="Unassembled WGS sequence"/>
</dbReference>
<dbReference type="RefSeq" id="WP_261370007.1">
    <property type="nucleotide sequence ID" value="NZ_CP159925.1"/>
</dbReference>
<organism evidence="4">
    <name type="scientific">Lysobacter firmicutimachus</name>
    <dbReference type="NCBI Taxonomy" id="1792846"/>
    <lineage>
        <taxon>Bacteria</taxon>
        <taxon>Pseudomonadati</taxon>
        <taxon>Pseudomonadota</taxon>
        <taxon>Gammaproteobacteria</taxon>
        <taxon>Lysobacterales</taxon>
        <taxon>Lysobacteraceae</taxon>
        <taxon>Lysobacter</taxon>
    </lineage>
</organism>
<sequence>MTFAFPIRALGALAALCLLATLARAADPPKPVPAPIQQLRIYEIFEDTKPHFHARFRDHALRIMQRYDFRIVAMWETRQEQRTEFAYLLEWPDEATMKDRWARFMADEEWSRIKRETRSRGRMVGQIQDRTLHMVEYSPQRHLLD</sequence>
<feature type="chain" id="PRO_5043975467" evidence="1">
    <location>
        <begin position="26"/>
        <end position="145"/>
    </location>
</feature>
<gene>
    <name evidence="4" type="ORF">ABU614_03830</name>
    <name evidence="3" type="ORF">V2J18_20010</name>
</gene>
<dbReference type="InterPro" id="IPR012577">
    <property type="entry name" value="NIPSNAP"/>
</dbReference>
<reference evidence="3 5" key="1">
    <citation type="submission" date="2024-02" db="EMBL/GenBank/DDBJ databases">
        <title>Lysobacter Genome Sequencing and Mining.</title>
        <authorList>
            <person name="Bierman J."/>
            <person name="Walker M.C."/>
        </authorList>
    </citation>
    <scope>NUCLEOTIDE SEQUENCE [LARGE SCALE GENOMIC DNA]</scope>
    <source>
        <strain evidence="3 5">PB6250</strain>
    </source>
</reference>
<keyword evidence="1" id="KW-0732">Signal</keyword>
<evidence type="ECO:0000256" key="1">
    <source>
        <dbReference type="SAM" id="SignalP"/>
    </source>
</evidence>
<evidence type="ECO:0000313" key="3">
    <source>
        <dbReference type="EMBL" id="MEI2456946.1"/>
    </source>
</evidence>
<dbReference type="InterPro" id="IPR011008">
    <property type="entry name" value="Dimeric_a/b-barrel"/>
</dbReference>
<reference evidence="4" key="2">
    <citation type="submission" date="2024-06" db="EMBL/GenBank/DDBJ databases">
        <authorList>
            <person name="Li S."/>
        </authorList>
    </citation>
    <scope>NUCLEOTIDE SEQUENCE</scope>
    <source>
        <strain evidence="4">SR10</strain>
    </source>
</reference>
<evidence type="ECO:0000259" key="2">
    <source>
        <dbReference type="Pfam" id="PF07978"/>
    </source>
</evidence>
<name>A0AAU8MW51_9GAMM</name>
<dbReference type="Pfam" id="PF07978">
    <property type="entry name" value="NIPSNAP"/>
    <property type="match status" value="1"/>
</dbReference>
<dbReference type="EMBL" id="JBANDL010000002">
    <property type="protein sequence ID" value="MEI2456946.1"/>
    <property type="molecule type" value="Genomic_DNA"/>
</dbReference>
<keyword evidence="5" id="KW-1185">Reference proteome</keyword>
<dbReference type="AlphaFoldDB" id="A0AAU8MW51"/>
<evidence type="ECO:0000313" key="5">
    <source>
        <dbReference type="Proteomes" id="UP001387215"/>
    </source>
</evidence>
<feature type="domain" description="NIPSNAP" evidence="2">
    <location>
        <begin position="38"/>
        <end position="139"/>
    </location>
</feature>
<dbReference type="EMBL" id="CP159925">
    <property type="protein sequence ID" value="XCO75935.1"/>
    <property type="molecule type" value="Genomic_DNA"/>
</dbReference>